<dbReference type="AlphaFoldDB" id="A0A381T7Y9"/>
<name>A0A381T7Y9_9ZZZZ</name>
<feature type="domain" description="DUF374" evidence="1">
    <location>
        <begin position="58"/>
        <end position="124"/>
    </location>
</feature>
<dbReference type="InterPro" id="IPR007172">
    <property type="entry name" value="DUF374"/>
</dbReference>
<sequence>MGFRIVISAFFGYWLLRCFFWVNRRTVLNGERLNKAVSSGRPVLICCWHGRLLFPVFQWNRHNYYALAGLNKDAEIISKIATKLGWKMLRGSGSRGGSKAYMEMIRVLNDGGKLFITPDGSQGPEYEVKEGAIKSALRTEAIMVPVSGQASRAWKIRNWDTFVIPKPFGRIVHVVGDPVDVQDFADGDSIRDSITAAMIKAQEEADAWING</sequence>
<proteinExistence type="predicted"/>
<reference evidence="2" key="1">
    <citation type="submission" date="2018-05" db="EMBL/GenBank/DDBJ databases">
        <authorList>
            <person name="Lanie J.A."/>
            <person name="Ng W.-L."/>
            <person name="Kazmierczak K.M."/>
            <person name="Andrzejewski T.M."/>
            <person name="Davidsen T.M."/>
            <person name="Wayne K.J."/>
            <person name="Tettelin H."/>
            <person name="Glass J.I."/>
            <person name="Rusch D."/>
            <person name="Podicherti R."/>
            <person name="Tsui H.-C.T."/>
            <person name="Winkler M.E."/>
        </authorList>
    </citation>
    <scope>NUCLEOTIDE SEQUENCE</scope>
</reference>
<dbReference type="EMBL" id="UINC01003977">
    <property type="protein sequence ID" value="SVA10807.1"/>
    <property type="molecule type" value="Genomic_DNA"/>
</dbReference>
<accession>A0A381T7Y9</accession>
<dbReference type="CDD" id="cd07983">
    <property type="entry name" value="LPLAT_DUF374-like"/>
    <property type="match status" value="1"/>
</dbReference>
<evidence type="ECO:0000313" key="2">
    <source>
        <dbReference type="EMBL" id="SVA10807.1"/>
    </source>
</evidence>
<organism evidence="2">
    <name type="scientific">marine metagenome</name>
    <dbReference type="NCBI Taxonomy" id="408172"/>
    <lineage>
        <taxon>unclassified sequences</taxon>
        <taxon>metagenomes</taxon>
        <taxon>ecological metagenomes</taxon>
    </lineage>
</organism>
<dbReference type="SUPFAM" id="SSF69593">
    <property type="entry name" value="Glycerol-3-phosphate (1)-acyltransferase"/>
    <property type="match status" value="1"/>
</dbReference>
<protein>
    <recommendedName>
        <fullName evidence="1">DUF374 domain-containing protein</fullName>
    </recommendedName>
</protein>
<gene>
    <name evidence="2" type="ORF">METZ01_LOCUS63661</name>
</gene>
<evidence type="ECO:0000259" key="1">
    <source>
        <dbReference type="Pfam" id="PF04028"/>
    </source>
</evidence>
<dbReference type="Pfam" id="PF04028">
    <property type="entry name" value="DUF374"/>
    <property type="match status" value="1"/>
</dbReference>